<evidence type="ECO:0000313" key="3">
    <source>
        <dbReference type="EMBL" id="MCV7421381.1"/>
    </source>
</evidence>
<dbReference type="EMBL" id="JACKVK010000008">
    <property type="protein sequence ID" value="MCV7421381.1"/>
    <property type="molecule type" value="Genomic_DNA"/>
</dbReference>
<dbReference type="InterPro" id="IPR014061">
    <property type="entry name" value="BrxL-like"/>
</dbReference>
<dbReference type="SUPFAM" id="SSF52540">
    <property type="entry name" value="P-loop containing nucleoside triphosphate hydrolases"/>
    <property type="match status" value="1"/>
</dbReference>
<dbReference type="PANTHER" id="PTHR30595">
    <property type="entry name" value="GLPR-RELATED TRANSCRIPTIONAL REPRESSOR"/>
    <property type="match status" value="1"/>
</dbReference>
<organism evidence="3 4">
    <name type="scientific">Mycobacterium yunnanensis</name>
    <dbReference type="NCBI Taxonomy" id="368477"/>
    <lineage>
        <taxon>Bacteria</taxon>
        <taxon>Bacillati</taxon>
        <taxon>Actinomycetota</taxon>
        <taxon>Actinomycetes</taxon>
        <taxon>Mycobacteriales</taxon>
        <taxon>Mycobacteriaceae</taxon>
        <taxon>Mycobacterium</taxon>
    </lineage>
</organism>
<evidence type="ECO:0000259" key="2">
    <source>
        <dbReference type="Pfam" id="PF20442"/>
    </source>
</evidence>
<reference evidence="3" key="1">
    <citation type="submission" date="2020-07" db="EMBL/GenBank/DDBJ databases">
        <authorList>
            <person name="Pettersson B.M.F."/>
            <person name="Behra P.R.K."/>
            <person name="Ramesh M."/>
            <person name="Das S."/>
            <person name="Dasgupta S."/>
            <person name="Kirsebom L.A."/>
        </authorList>
    </citation>
    <scope>NUCLEOTIDE SEQUENCE</scope>
    <source>
        <strain evidence="3">DSM 44838</strain>
    </source>
</reference>
<sequence>MTLTSTSDALDKLANETFAGRVVRKDLVRQVKVGSNVPVYVLEFLIGKYAATDDPAAIEAGLEVVNQTLRENFIRPDEAELTKARVKQRGQVRLIDKVDVRLVASEDKFWAHLQNFNDKYVHIGEDLVYRYDRLLQGGAWSQLDLIYDAEDDEDKKRPFYIKSLKPIQVAAFDREAYLDGRRQFSRDSWLNLVMRTIGLEPNEYSNRGKLLALTRLIPMAERNYNLIELGPWGTGKSFVYRESNPNAILISGGKVTVAQLFINMSTGRVGLLGTWDVVTFDEVAGLQMSDTSVVNMLKDYMESGSFARGKEEVPAEASVVLIGNTSKPHTDLVRTAHLFADLPPAMIDPAFLDRIHFYLPGWETPKLESRLFTNHFGFVSDYFAEALRQLRKDSFVRAIDEEFALGASLSARDEKSVRKTVSGLLKILHPHGEWTRAELREYLEFALEGRRRVKEQLKKLAAHDYAKTAFSYIERDTGHEYWVEVPEQPDSTEDELDSVPQAATVADVESVEREAVPVLIERGEGRHIEFKQTGRLNRHTGQKDPVLEQMVVKAVAGFLNAAGGTLLIGVKDDGEITGIEADLPTLGQKANLDGYTLWLSNLLDNKMGPAAVAKAGVSFESSADATVCRVDVKASPAPVFVKGAKGETELFVRLNNATRALNVAEALDYVRTHWG</sequence>
<name>A0A9X2Z1X1_9MYCO</name>
<accession>A0A9X2Z1X1</accession>
<proteinExistence type="predicted"/>
<dbReference type="InterPro" id="IPR007421">
    <property type="entry name" value="Schlafen_AlbA_2_dom"/>
</dbReference>
<comment type="caution">
    <text evidence="3">The sequence shown here is derived from an EMBL/GenBank/DDBJ whole genome shotgun (WGS) entry which is preliminary data.</text>
</comment>
<dbReference type="InterPro" id="IPR013473">
    <property type="entry name" value="BrxL"/>
</dbReference>
<keyword evidence="4" id="KW-1185">Reference proteome</keyword>
<dbReference type="GO" id="GO:0006508">
    <property type="term" value="P:proteolysis"/>
    <property type="evidence" value="ECO:0007669"/>
    <property type="project" value="UniProtKB-KW"/>
</dbReference>
<reference evidence="3" key="2">
    <citation type="journal article" date="2022" name="BMC Genomics">
        <title>Comparative genome analysis of mycobacteria focusing on tRNA and non-coding RNA.</title>
        <authorList>
            <person name="Behra P.R.K."/>
            <person name="Pettersson B.M.F."/>
            <person name="Ramesh M."/>
            <person name="Das S."/>
            <person name="Dasgupta S."/>
            <person name="Kirsebom L.A."/>
        </authorList>
    </citation>
    <scope>NUCLEOTIDE SEQUENCE</scope>
    <source>
        <strain evidence="3">DSM 44838</strain>
    </source>
</reference>
<dbReference type="PANTHER" id="PTHR30595:SF6">
    <property type="entry name" value="SCHLAFEN ALBA-2 DOMAIN-CONTAINING PROTEIN"/>
    <property type="match status" value="1"/>
</dbReference>
<keyword evidence="3" id="KW-0645">Protease</keyword>
<dbReference type="InterPro" id="IPR027417">
    <property type="entry name" value="P-loop_NTPase"/>
</dbReference>
<dbReference type="AlphaFoldDB" id="A0A9X2Z1X1"/>
<dbReference type="RefSeq" id="WP_263996155.1">
    <property type="nucleotide sequence ID" value="NZ_JACKVK010000008.1"/>
</dbReference>
<dbReference type="Proteomes" id="UP001141629">
    <property type="component" value="Unassembled WGS sequence"/>
</dbReference>
<feature type="domain" description="BREX system Lon protease-like BrxL N-terminal" evidence="2">
    <location>
        <begin position="17"/>
        <end position="147"/>
    </location>
</feature>
<dbReference type="Pfam" id="PF13337">
    <property type="entry name" value="BrxL_ATPase"/>
    <property type="match status" value="1"/>
</dbReference>
<protein>
    <submittedName>
        <fullName evidence="3">Protease Lon-related BREX system protein BrxL</fullName>
    </submittedName>
</protein>
<gene>
    <name evidence="3" type="primary">brxL</name>
    <name evidence="3" type="ORF">H7K45_12585</name>
</gene>
<dbReference type="Gene3D" id="3.30.950.30">
    <property type="entry name" value="Schlafen, AAA domain"/>
    <property type="match status" value="1"/>
</dbReference>
<dbReference type="InterPro" id="IPR038461">
    <property type="entry name" value="Schlafen_AlbA_2_dom_sf"/>
</dbReference>
<dbReference type="Pfam" id="PF04326">
    <property type="entry name" value="SLFN_AlbA_2"/>
    <property type="match status" value="1"/>
</dbReference>
<dbReference type="InterPro" id="IPR046838">
    <property type="entry name" value="BrxL_N"/>
</dbReference>
<feature type="domain" description="Schlafen AlbA-2" evidence="1">
    <location>
        <begin position="524"/>
        <end position="661"/>
    </location>
</feature>
<dbReference type="NCBIfam" id="TIGR02688">
    <property type="entry name" value="BREX system Lon protease-like protein BrxL"/>
    <property type="match status" value="1"/>
</dbReference>
<dbReference type="Pfam" id="PF20442">
    <property type="entry name" value="BrxL_N"/>
    <property type="match status" value="1"/>
</dbReference>
<keyword evidence="3" id="KW-0378">Hydrolase</keyword>
<evidence type="ECO:0000313" key="4">
    <source>
        <dbReference type="Proteomes" id="UP001141629"/>
    </source>
</evidence>
<dbReference type="NCBIfam" id="TIGR02653">
    <property type="entry name" value="Lon_rel_chp"/>
    <property type="match status" value="1"/>
</dbReference>
<evidence type="ECO:0000259" key="1">
    <source>
        <dbReference type="Pfam" id="PF04326"/>
    </source>
</evidence>
<dbReference type="GO" id="GO:0008233">
    <property type="term" value="F:peptidase activity"/>
    <property type="evidence" value="ECO:0007669"/>
    <property type="project" value="UniProtKB-KW"/>
</dbReference>